<dbReference type="PROSITE" id="PS00626">
    <property type="entry name" value="RCC1_2"/>
    <property type="match status" value="1"/>
</dbReference>
<dbReference type="PANTHER" id="PTHR22870">
    <property type="entry name" value="REGULATOR OF CHROMOSOME CONDENSATION"/>
    <property type="match status" value="1"/>
</dbReference>
<dbReference type="OrthoDB" id="16281at2759"/>
<evidence type="ECO:0000256" key="1">
    <source>
        <dbReference type="ARBA" id="ARBA00022737"/>
    </source>
</evidence>
<sequence length="1483" mass="164775">MALFELAKVFCLAKDDENGSKKPQIHQYCWKEVGEKNTLALYFSNDSLVLLSHLSSASQAPVCRQLPWFPKDPIQSMCFDPSASWLLCCNFSGSVYLVPVATIMNPGAEVAGDWSTEDVTKLHISAKKGCITCVVWWQTLTGQQIALVATKLGFVVVVSLEVGSVFMEADVGEHVVNMSLVTNDSQSQTYALITTKSHKQWKLLLEYQIDRHKPRNSGWEALDMGFEVVDTVKSVLDHSENSSSDSGFVPSCFHQFSSSVILSAQYAKGRHFVSAHNLKKSTYEVFESSLEHNALYAFRVPETVESVVFTDRFLFLSSICEASSCVLVMSNQLAEGTTGEYQGYDKKAVIHEFHLPPNERILFLAKKSFPFYWHADPLEDSLLSSHTVLDGCLILTSCALYVCRPRDSPERVFLQLACESVSGAHKAEALGIMVGLDVNELFRLAAEQSLRSNKCSMALTLFRLGKCPAVERVRLLLQNGMIQEATVCLHQLLDSQSPRVCEVTSSERNLLNSVALPCFLYELAATPPEGSTRSLLEDKFKNFLLCTFSFDKTEALELLIQFRLYDLLFQFALGRGLVLEAIQLLISPNKDLPLTQAHSGKTITNLTYLLVRLLMAIDLDEFIFQIPESFASLKNHFRRFVGEMSEETLLQCVEIFDPLHYLSSVDRSPRSALVTSSPDLNQTPDIQPVSHIVELFLMTIIQLNAKRKVKDASYALNILFKSENDKLLPKVAEQELVYRPNLLACGQHHVILVKDGQCFSWGKASSGALGRDHRLKESDNQILKIYGFPSLRTKVKSLSCGAHHCLALTTKGVYAWGGSELGQVGSGSRGTYTQPHKIGGFGDEEVAFVSCGMYHSLAVSKSCKAFSWGWGVFGQLGHGAPEDELRPRVIKSLRGIVKGTVFAFGCNSFGQLGMEGAAKLTKPVPMATLPFTVRTIATKHFHNLAVTVDGDVYSWGASPQYLRQSASRRRKKNLSTDAAYTLPSKIDTSAVVGTIDSVLCGMSMSGLLTKRGDLYAWGSNLDGQLGLGLSPSATSFEKPHLLRSFEDPLFAVAMGSSFVIAMDTESTLFGWGSTEYGQLASITLKGPRQRSTISLHSKEEHSIIASPKRIEIRNSGREISRQRQNSNRTFQLSPEWTLKEADVLKACQLTDLRGSDFCPYAPSVILSTVQLFPKHCDVKEIAKAGERSQSWMITAQLHQHMGHFSEAFHFFVKVLKEISLSRERLLPVLLDCLQKEIACVSDSVDTSDWKNDQRESLLSELVNYYTEMNALPSEELEGILRRFLSEMALSVHLVGRGQKIFTSEFLMDVTDILIGQMASQPQMAYEICKLGDLDLPVNFNLQENLSYQRKIDEMHGDACGPTVLMSNAEVRSSNALVIFSCGHHFPPEDFRENALPAFEASSKLKFPHLDLTLSAIVNAFRSLELGRVVPLACPQCILPSLSAQIQSVICDTFVMLGCLWYLQIGILKHKTSVLRSTFCMYTE</sequence>
<dbReference type="InterPro" id="IPR051210">
    <property type="entry name" value="Ub_ligase/GEF_domain"/>
</dbReference>
<proteinExistence type="predicted"/>
<feature type="repeat" description="RCC1" evidence="2">
    <location>
        <begin position="899"/>
        <end position="949"/>
    </location>
</feature>
<dbReference type="EMBL" id="AMQN01012155">
    <property type="status" value="NOT_ANNOTATED_CDS"/>
    <property type="molecule type" value="Genomic_DNA"/>
</dbReference>
<evidence type="ECO:0000256" key="2">
    <source>
        <dbReference type="PROSITE-ProRule" id="PRU00235"/>
    </source>
</evidence>
<dbReference type="Pfam" id="PF00415">
    <property type="entry name" value="RCC1"/>
    <property type="match status" value="5"/>
</dbReference>
<reference evidence="4" key="3">
    <citation type="submission" date="2015-06" db="UniProtKB">
        <authorList>
            <consortium name="EnsemblMetazoa"/>
        </authorList>
    </citation>
    <scope>IDENTIFICATION</scope>
</reference>
<dbReference type="PANTHER" id="PTHR22870:SF408">
    <property type="entry name" value="OS09G0560450 PROTEIN"/>
    <property type="match status" value="1"/>
</dbReference>
<dbReference type="PROSITE" id="PS50012">
    <property type="entry name" value="RCC1_3"/>
    <property type="match status" value="5"/>
</dbReference>
<dbReference type="OMA" id="KFYLNMC"/>
<dbReference type="Gene3D" id="2.130.10.30">
    <property type="entry name" value="Regulator of chromosome condensation 1/beta-lactamase-inhibitor protein II"/>
    <property type="match status" value="2"/>
</dbReference>
<dbReference type="InterPro" id="IPR036322">
    <property type="entry name" value="WD40_repeat_dom_sf"/>
</dbReference>
<feature type="repeat" description="RCC1" evidence="2">
    <location>
        <begin position="811"/>
        <end position="862"/>
    </location>
</feature>
<dbReference type="SUPFAM" id="SSF50978">
    <property type="entry name" value="WD40 repeat-like"/>
    <property type="match status" value="1"/>
</dbReference>
<feature type="repeat" description="RCC1" evidence="2">
    <location>
        <begin position="950"/>
        <end position="1011"/>
    </location>
</feature>
<dbReference type="SUPFAM" id="SSF50985">
    <property type="entry name" value="RCC1/BLIP-II"/>
    <property type="match status" value="2"/>
</dbReference>
<dbReference type="InterPro" id="IPR009091">
    <property type="entry name" value="RCC1/BLIP-II"/>
</dbReference>
<evidence type="ECO:0000313" key="4">
    <source>
        <dbReference type="EnsemblMetazoa" id="CapteP226039"/>
    </source>
</evidence>
<dbReference type="Proteomes" id="UP000014760">
    <property type="component" value="Unassembled WGS sequence"/>
</dbReference>
<keyword evidence="5" id="KW-1185">Reference proteome</keyword>
<keyword evidence="1" id="KW-0677">Repeat</keyword>
<dbReference type="HOGENOM" id="CLU_246690_0_0_1"/>
<dbReference type="EMBL" id="KB309336">
    <property type="protein sequence ID" value="ELT94735.1"/>
    <property type="molecule type" value="Genomic_DNA"/>
</dbReference>
<accession>R7TUP1</accession>
<dbReference type="EnsemblMetazoa" id="CapteT226039">
    <property type="protein sequence ID" value="CapteP226039"/>
    <property type="gene ID" value="CapteG226039"/>
</dbReference>
<dbReference type="STRING" id="283909.R7TUP1"/>
<evidence type="ECO:0000313" key="3">
    <source>
        <dbReference type="EMBL" id="ELT94735.1"/>
    </source>
</evidence>
<protein>
    <submittedName>
        <fullName evidence="3 4">Uncharacterized protein</fullName>
    </submittedName>
</protein>
<reference evidence="3 5" key="2">
    <citation type="journal article" date="2013" name="Nature">
        <title>Insights into bilaterian evolution from three spiralian genomes.</title>
        <authorList>
            <person name="Simakov O."/>
            <person name="Marletaz F."/>
            <person name="Cho S.J."/>
            <person name="Edsinger-Gonzales E."/>
            <person name="Havlak P."/>
            <person name="Hellsten U."/>
            <person name="Kuo D.H."/>
            <person name="Larsson T."/>
            <person name="Lv J."/>
            <person name="Arendt D."/>
            <person name="Savage R."/>
            <person name="Osoegawa K."/>
            <person name="de Jong P."/>
            <person name="Grimwood J."/>
            <person name="Chapman J.A."/>
            <person name="Shapiro H."/>
            <person name="Aerts A."/>
            <person name="Otillar R.P."/>
            <person name="Terry A.Y."/>
            <person name="Boore J.L."/>
            <person name="Grigoriev I.V."/>
            <person name="Lindberg D.R."/>
            <person name="Seaver E.C."/>
            <person name="Weisblat D.A."/>
            <person name="Putnam N.H."/>
            <person name="Rokhsar D.S."/>
        </authorList>
    </citation>
    <scope>NUCLEOTIDE SEQUENCE</scope>
    <source>
        <strain evidence="3 5">I ESC-2004</strain>
    </source>
</reference>
<organism evidence="3">
    <name type="scientific">Capitella teleta</name>
    <name type="common">Polychaete worm</name>
    <dbReference type="NCBI Taxonomy" id="283909"/>
    <lineage>
        <taxon>Eukaryota</taxon>
        <taxon>Metazoa</taxon>
        <taxon>Spiralia</taxon>
        <taxon>Lophotrochozoa</taxon>
        <taxon>Annelida</taxon>
        <taxon>Polychaeta</taxon>
        <taxon>Sedentaria</taxon>
        <taxon>Scolecida</taxon>
        <taxon>Capitellidae</taxon>
        <taxon>Capitella</taxon>
    </lineage>
</organism>
<dbReference type="InterPro" id="IPR000408">
    <property type="entry name" value="Reg_chr_condens"/>
</dbReference>
<dbReference type="PRINTS" id="PR00633">
    <property type="entry name" value="RCCNDNSATION"/>
</dbReference>
<dbReference type="FunCoup" id="R7TUP1">
    <property type="interactions" value="1"/>
</dbReference>
<reference evidence="5" key="1">
    <citation type="submission" date="2012-12" db="EMBL/GenBank/DDBJ databases">
        <authorList>
            <person name="Hellsten U."/>
            <person name="Grimwood J."/>
            <person name="Chapman J.A."/>
            <person name="Shapiro H."/>
            <person name="Aerts A."/>
            <person name="Otillar R.P."/>
            <person name="Terry A.Y."/>
            <person name="Boore J.L."/>
            <person name="Simakov O."/>
            <person name="Marletaz F."/>
            <person name="Cho S.-J."/>
            <person name="Edsinger-Gonzales E."/>
            <person name="Havlak P."/>
            <person name="Kuo D.-H."/>
            <person name="Larsson T."/>
            <person name="Lv J."/>
            <person name="Arendt D."/>
            <person name="Savage R."/>
            <person name="Osoegawa K."/>
            <person name="de Jong P."/>
            <person name="Lindberg D.R."/>
            <person name="Seaver E.C."/>
            <person name="Weisblat D.A."/>
            <person name="Putnam N.H."/>
            <person name="Grigoriev I.V."/>
            <person name="Rokhsar D.S."/>
        </authorList>
    </citation>
    <scope>NUCLEOTIDE SEQUENCE</scope>
    <source>
        <strain evidence="5">I ESC-2004</strain>
    </source>
</reference>
<gene>
    <name evidence="3" type="ORF">CAPTEDRAFT_226039</name>
</gene>
<evidence type="ECO:0000313" key="5">
    <source>
        <dbReference type="Proteomes" id="UP000014760"/>
    </source>
</evidence>
<feature type="repeat" description="RCC1" evidence="2">
    <location>
        <begin position="1012"/>
        <end position="1065"/>
    </location>
</feature>
<name>R7TUP1_CAPTE</name>
<feature type="repeat" description="RCC1" evidence="2">
    <location>
        <begin position="756"/>
        <end position="811"/>
    </location>
</feature>